<sequence length="180" mass="20058">MPLFKSIKNQFLVKHTPKASEIVVSKKAHKIANILLTVGILVLPLSFAVVVYKILFFNGLKLDVGEFVFSLLMLGVVIAFISAIKTLVGLINAHSNYLRGVKERRLKVACATMASYTFTIYMAFFSVNEVYLLGKYNDGAHEGVCTVYVPNGAKTDICIDYEESKENETSLMSRALYFLN</sequence>
<feature type="transmembrane region" description="Helical" evidence="1">
    <location>
        <begin position="108"/>
        <end position="127"/>
    </location>
</feature>
<name>A0AA91U2T9_9GAMM</name>
<organism evidence="2 4">
    <name type="scientific">Halopseudomonas pelagia</name>
    <dbReference type="NCBI Taxonomy" id="553151"/>
    <lineage>
        <taxon>Bacteria</taxon>
        <taxon>Pseudomonadati</taxon>
        <taxon>Pseudomonadota</taxon>
        <taxon>Gammaproteobacteria</taxon>
        <taxon>Pseudomonadales</taxon>
        <taxon>Pseudomonadaceae</taxon>
        <taxon>Halopseudomonas</taxon>
    </lineage>
</organism>
<keyword evidence="1" id="KW-1133">Transmembrane helix</keyword>
<proteinExistence type="predicted"/>
<dbReference type="EMBL" id="NWMT01000091">
    <property type="protein sequence ID" value="PCC99699.1"/>
    <property type="molecule type" value="Genomic_DNA"/>
</dbReference>
<dbReference type="RefSeq" id="WP_096346309.1">
    <property type="nucleotide sequence ID" value="NZ_CP033116.1"/>
</dbReference>
<dbReference type="AlphaFoldDB" id="A0AA91U2T9"/>
<evidence type="ECO:0000313" key="4">
    <source>
        <dbReference type="Proteomes" id="UP000243750"/>
    </source>
</evidence>
<keyword evidence="5" id="KW-1185">Reference proteome</keyword>
<reference evidence="3 5" key="2">
    <citation type="submission" date="2018-10" db="EMBL/GenBank/DDBJ databases">
        <title>Complete genome sequence of Pseudomonas pelagia strain Kongs-67.</title>
        <authorList>
            <person name="Sinha R.K."/>
            <person name="Krishnan K."/>
        </authorList>
    </citation>
    <scope>NUCLEOTIDE SEQUENCE [LARGE SCALE GENOMIC DNA]</scope>
    <source>
        <strain evidence="3 5">Kongs-67</strain>
    </source>
</reference>
<gene>
    <name evidence="2" type="ORF">CO192_09175</name>
    <name evidence="3" type="ORF">EAO82_05780</name>
</gene>
<reference evidence="2 4" key="1">
    <citation type="submission" date="2017-09" db="EMBL/GenBank/DDBJ databases">
        <title>Bacterial and phytoplankton interrelationship in Kongsfjorden, an Arctic fjord.</title>
        <authorList>
            <person name="Sinha R."/>
            <person name="Krishnan K."/>
        </authorList>
    </citation>
    <scope>NUCLEOTIDE SEQUENCE [LARGE SCALE GENOMIC DNA]</scope>
    <source>
        <strain evidence="2 4">58</strain>
    </source>
</reference>
<evidence type="ECO:0000313" key="5">
    <source>
        <dbReference type="Proteomes" id="UP000344571"/>
    </source>
</evidence>
<feature type="transmembrane region" description="Helical" evidence="1">
    <location>
        <begin position="34"/>
        <end position="55"/>
    </location>
</feature>
<feature type="transmembrane region" description="Helical" evidence="1">
    <location>
        <begin position="67"/>
        <end position="88"/>
    </location>
</feature>
<keyword evidence="1" id="KW-0812">Transmembrane</keyword>
<protein>
    <submittedName>
        <fullName evidence="2">Uncharacterized protein</fullName>
    </submittedName>
</protein>
<dbReference type="Proteomes" id="UP000243750">
    <property type="component" value="Unassembled WGS sequence"/>
</dbReference>
<evidence type="ECO:0000313" key="3">
    <source>
        <dbReference type="EMBL" id="QFY55910.1"/>
    </source>
</evidence>
<evidence type="ECO:0000313" key="2">
    <source>
        <dbReference type="EMBL" id="PCC99699.1"/>
    </source>
</evidence>
<dbReference type="EMBL" id="CP033116">
    <property type="protein sequence ID" value="QFY55910.1"/>
    <property type="molecule type" value="Genomic_DNA"/>
</dbReference>
<keyword evidence="1" id="KW-0472">Membrane</keyword>
<evidence type="ECO:0000256" key="1">
    <source>
        <dbReference type="SAM" id="Phobius"/>
    </source>
</evidence>
<accession>A0AA91U2T9</accession>
<dbReference type="Proteomes" id="UP000344571">
    <property type="component" value="Chromosome"/>
</dbReference>